<evidence type="ECO:0000256" key="9">
    <source>
        <dbReference type="ARBA" id="ARBA00022679"/>
    </source>
</evidence>
<comment type="pathway">
    <text evidence="3 21">Amino-acid biosynthesis; L-isoleucine biosynthesis; L-isoleucine from 2-oxobutanoate: step 4/4.</text>
</comment>
<evidence type="ECO:0000256" key="3">
    <source>
        <dbReference type="ARBA" id="ARBA00004824"/>
    </source>
</evidence>
<keyword evidence="7 21" id="KW-0032">Aminotransferase</keyword>
<comment type="pathway">
    <text evidence="5 21">Amino-acid biosynthesis; L-leucine biosynthesis; L-leucine from 3-methyl-2-oxobutanoate: step 4/4.</text>
</comment>
<evidence type="ECO:0000256" key="19">
    <source>
        <dbReference type="RuleBase" id="RU004106"/>
    </source>
</evidence>
<comment type="catalytic activity">
    <reaction evidence="16 21">
        <text>L-leucine + 2-oxoglutarate = 4-methyl-2-oxopentanoate + L-glutamate</text>
        <dbReference type="Rhea" id="RHEA:18321"/>
        <dbReference type="ChEBI" id="CHEBI:16810"/>
        <dbReference type="ChEBI" id="CHEBI:17865"/>
        <dbReference type="ChEBI" id="CHEBI:29985"/>
        <dbReference type="ChEBI" id="CHEBI:57427"/>
        <dbReference type="EC" id="2.6.1.42"/>
    </reaction>
</comment>
<dbReference type="InterPro" id="IPR043132">
    <property type="entry name" value="BCAT-like_C"/>
</dbReference>
<keyword evidence="8 21" id="KW-0028">Amino-acid biosynthesis</keyword>
<organism evidence="22">
    <name type="scientific">uncultured Thiotrichaceae bacterium</name>
    <dbReference type="NCBI Taxonomy" id="298394"/>
    <lineage>
        <taxon>Bacteria</taxon>
        <taxon>Pseudomonadati</taxon>
        <taxon>Pseudomonadota</taxon>
        <taxon>Gammaproteobacteria</taxon>
        <taxon>Thiotrichales</taxon>
        <taxon>Thiotrichaceae</taxon>
        <taxon>environmental samples</taxon>
    </lineage>
</organism>
<dbReference type="GO" id="GO:0046656">
    <property type="term" value="P:folic acid biosynthetic process"/>
    <property type="evidence" value="ECO:0007669"/>
    <property type="project" value="UniProtKB-KW"/>
</dbReference>
<evidence type="ECO:0000256" key="5">
    <source>
        <dbReference type="ARBA" id="ARBA00005072"/>
    </source>
</evidence>
<evidence type="ECO:0000256" key="21">
    <source>
        <dbReference type="RuleBase" id="RU364094"/>
    </source>
</evidence>
<dbReference type="GO" id="GO:0009098">
    <property type="term" value="P:L-leucine biosynthetic process"/>
    <property type="evidence" value="ECO:0007669"/>
    <property type="project" value="UniProtKB-UniPathway"/>
</dbReference>
<dbReference type="CDD" id="cd01558">
    <property type="entry name" value="D-AAT_like"/>
    <property type="match status" value="1"/>
</dbReference>
<comment type="pathway">
    <text evidence="4 21">Amino-acid biosynthesis; L-valine biosynthesis; L-valine from pyruvate: step 4/4.</text>
</comment>
<dbReference type="Gene3D" id="3.30.470.10">
    <property type="match status" value="1"/>
</dbReference>
<keyword evidence="9 21" id="KW-0808">Transferase</keyword>
<dbReference type="AlphaFoldDB" id="A0A6S6SSH9"/>
<comment type="function">
    <text evidence="18">Involved in the biosynthesis of p-aminobenzoate (PABA), a precursor of tetrahydrofolate. Converts 4-amino-4-deoxychorismate into 4-aminobenzoate (PABA) and pyruvate.</text>
</comment>
<keyword evidence="11" id="KW-0289">Folate biosynthesis</keyword>
<dbReference type="PANTHER" id="PTHR42743:SF11">
    <property type="entry name" value="AMINODEOXYCHORISMATE LYASE"/>
    <property type="match status" value="1"/>
</dbReference>
<keyword evidence="10 20" id="KW-0663">Pyridoxal phosphate</keyword>
<evidence type="ECO:0000256" key="11">
    <source>
        <dbReference type="ARBA" id="ARBA00022909"/>
    </source>
</evidence>
<evidence type="ECO:0000256" key="14">
    <source>
        <dbReference type="ARBA" id="ARBA00048212"/>
    </source>
</evidence>
<name>A0A6S6SSH9_9GAMM</name>
<evidence type="ECO:0000256" key="7">
    <source>
        <dbReference type="ARBA" id="ARBA00022576"/>
    </source>
</evidence>
<comment type="function">
    <text evidence="2 21">Acts on leucine, isoleucine and valine.</text>
</comment>
<evidence type="ECO:0000256" key="16">
    <source>
        <dbReference type="ARBA" id="ARBA00049229"/>
    </source>
</evidence>
<reference evidence="22" key="1">
    <citation type="submission" date="2020-01" db="EMBL/GenBank/DDBJ databases">
        <authorList>
            <person name="Meier V. D."/>
            <person name="Meier V D."/>
        </authorList>
    </citation>
    <scope>NUCLEOTIDE SEQUENCE</scope>
    <source>
        <strain evidence="22">HLG_WM_MAG_08</strain>
    </source>
</reference>
<dbReference type="GO" id="GO:0009097">
    <property type="term" value="P:isoleucine biosynthetic process"/>
    <property type="evidence" value="ECO:0007669"/>
    <property type="project" value="UniProtKB-UniPathway"/>
</dbReference>
<dbReference type="FunFam" id="3.20.10.10:FF:000002">
    <property type="entry name" value="D-alanine aminotransferase"/>
    <property type="match status" value="1"/>
</dbReference>
<comment type="catalytic activity">
    <reaction evidence="17">
        <text>4-amino-4-deoxychorismate = 4-aminobenzoate + pyruvate + H(+)</text>
        <dbReference type="Rhea" id="RHEA:16201"/>
        <dbReference type="ChEBI" id="CHEBI:15361"/>
        <dbReference type="ChEBI" id="CHEBI:15378"/>
        <dbReference type="ChEBI" id="CHEBI:17836"/>
        <dbReference type="ChEBI" id="CHEBI:58406"/>
        <dbReference type="EC" id="4.1.3.38"/>
    </reaction>
</comment>
<dbReference type="UniPathway" id="UPA00047">
    <property type="reaction ID" value="UER00058"/>
</dbReference>
<proteinExistence type="inferred from homology"/>
<dbReference type="SUPFAM" id="SSF56752">
    <property type="entry name" value="D-aminoacid aminotransferase-like PLP-dependent enzymes"/>
    <property type="match status" value="1"/>
</dbReference>
<evidence type="ECO:0000256" key="12">
    <source>
        <dbReference type="ARBA" id="ARBA00023304"/>
    </source>
</evidence>
<evidence type="ECO:0000256" key="17">
    <source>
        <dbReference type="ARBA" id="ARBA00049529"/>
    </source>
</evidence>
<evidence type="ECO:0000256" key="20">
    <source>
        <dbReference type="RuleBase" id="RU004516"/>
    </source>
</evidence>
<dbReference type="EC" id="2.6.1.42" evidence="21"/>
<dbReference type="UniPathway" id="UPA00048">
    <property type="reaction ID" value="UER00073"/>
</dbReference>
<comment type="catalytic activity">
    <reaction evidence="15 21">
        <text>L-isoleucine + 2-oxoglutarate = (S)-3-methyl-2-oxopentanoate + L-glutamate</text>
        <dbReference type="Rhea" id="RHEA:24801"/>
        <dbReference type="ChEBI" id="CHEBI:16810"/>
        <dbReference type="ChEBI" id="CHEBI:29985"/>
        <dbReference type="ChEBI" id="CHEBI:35146"/>
        <dbReference type="ChEBI" id="CHEBI:58045"/>
        <dbReference type="EC" id="2.6.1.42"/>
    </reaction>
</comment>
<evidence type="ECO:0000256" key="8">
    <source>
        <dbReference type="ARBA" id="ARBA00022605"/>
    </source>
</evidence>
<dbReference type="PANTHER" id="PTHR42743">
    <property type="entry name" value="AMINO-ACID AMINOTRANSFERASE"/>
    <property type="match status" value="1"/>
</dbReference>
<dbReference type="UniPathway" id="UPA00049">
    <property type="reaction ID" value="UER00062"/>
</dbReference>
<evidence type="ECO:0000256" key="4">
    <source>
        <dbReference type="ARBA" id="ARBA00004931"/>
    </source>
</evidence>
<dbReference type="GO" id="GO:0009099">
    <property type="term" value="P:L-valine biosynthetic process"/>
    <property type="evidence" value="ECO:0007669"/>
    <property type="project" value="UniProtKB-UniPathway"/>
</dbReference>
<dbReference type="GO" id="GO:0008696">
    <property type="term" value="F:4-amino-4-deoxychorismate lyase activity"/>
    <property type="evidence" value="ECO:0007669"/>
    <property type="project" value="UniProtKB-EC"/>
</dbReference>
<dbReference type="NCBIfam" id="TIGR01122">
    <property type="entry name" value="ilvE_I"/>
    <property type="match status" value="1"/>
</dbReference>
<dbReference type="Gene3D" id="3.20.10.10">
    <property type="entry name" value="D-amino Acid Aminotransferase, subunit A, domain 2"/>
    <property type="match status" value="1"/>
</dbReference>
<dbReference type="InterPro" id="IPR043131">
    <property type="entry name" value="BCAT-like_N"/>
</dbReference>
<protein>
    <recommendedName>
        <fullName evidence="21">Branched-chain-amino-acid aminotransferase</fullName>
        <shortName evidence="21">BCAT</shortName>
        <ecNumber evidence="21">2.6.1.42</ecNumber>
    </recommendedName>
</protein>
<sequence>MFEQAVCWINGEITPAAEAKVSVFDHGFLYGDGVFEGLRFYNSRVFRLPLHLKRLHRSAAALQLNITLSDAEIAQALSDVIAASPLTEGYLRLIVTRGVGVLGINPAGCSQPGFIIIADQLKMVSDEERSKGVRAIITSTRRMPPDRLDSRIKSLNYLNAIMARMEANFAGVEEGILLNDRGNVAEGTADNLFVMQDGELLTPPATEGALAGITRATVLELAGKIGIPAREAILTPYDLYIADECFLTGTGAKLIPVREIDGRKIANCPGDAYQRLTVAFTELVEQETNAQCVNLPA</sequence>
<evidence type="ECO:0000256" key="2">
    <source>
        <dbReference type="ARBA" id="ARBA00003109"/>
    </source>
</evidence>
<dbReference type="EMBL" id="CACVAV010000088">
    <property type="protein sequence ID" value="CAA6805510.1"/>
    <property type="molecule type" value="Genomic_DNA"/>
</dbReference>
<dbReference type="InterPro" id="IPR036038">
    <property type="entry name" value="Aminotransferase-like"/>
</dbReference>
<dbReference type="InterPro" id="IPR005785">
    <property type="entry name" value="B_amino_transI"/>
</dbReference>
<keyword evidence="12 21" id="KW-0100">Branched-chain amino acid biosynthesis</keyword>
<dbReference type="InterPro" id="IPR001544">
    <property type="entry name" value="Aminotrans_IV"/>
</dbReference>
<evidence type="ECO:0000256" key="18">
    <source>
        <dbReference type="ARBA" id="ARBA00054027"/>
    </source>
</evidence>
<gene>
    <name evidence="21" type="primary">ilvE</name>
    <name evidence="22" type="ORF">HELGO_WM77786</name>
</gene>
<dbReference type="InterPro" id="IPR018300">
    <property type="entry name" value="Aminotrans_IV_CS"/>
</dbReference>
<evidence type="ECO:0000256" key="10">
    <source>
        <dbReference type="ARBA" id="ARBA00022898"/>
    </source>
</evidence>
<comment type="pathway">
    <text evidence="13">Cofactor biosynthesis; tetrahydrofolate biosynthesis; 4-aminobenzoate from chorismate: step 2/2.</text>
</comment>
<evidence type="ECO:0000256" key="13">
    <source>
        <dbReference type="ARBA" id="ARBA00035633"/>
    </source>
</evidence>
<evidence type="ECO:0000256" key="6">
    <source>
        <dbReference type="ARBA" id="ARBA00009320"/>
    </source>
</evidence>
<dbReference type="Pfam" id="PF01063">
    <property type="entry name" value="Aminotran_4"/>
    <property type="match status" value="1"/>
</dbReference>
<dbReference type="PROSITE" id="PS00770">
    <property type="entry name" value="AA_TRANSFER_CLASS_4"/>
    <property type="match status" value="1"/>
</dbReference>
<dbReference type="GO" id="GO:0005829">
    <property type="term" value="C:cytosol"/>
    <property type="evidence" value="ECO:0007669"/>
    <property type="project" value="TreeGrafter"/>
</dbReference>
<dbReference type="GO" id="GO:0004084">
    <property type="term" value="F:branched-chain-amino-acid transaminase activity"/>
    <property type="evidence" value="ECO:0007669"/>
    <property type="project" value="UniProtKB-EC"/>
</dbReference>
<dbReference type="InterPro" id="IPR050571">
    <property type="entry name" value="Class-IV_PLP-Dep_Aminotrnsfr"/>
</dbReference>
<comment type="catalytic activity">
    <reaction evidence="14 21">
        <text>L-valine + 2-oxoglutarate = 3-methyl-2-oxobutanoate + L-glutamate</text>
        <dbReference type="Rhea" id="RHEA:24813"/>
        <dbReference type="ChEBI" id="CHEBI:11851"/>
        <dbReference type="ChEBI" id="CHEBI:16810"/>
        <dbReference type="ChEBI" id="CHEBI:29985"/>
        <dbReference type="ChEBI" id="CHEBI:57762"/>
        <dbReference type="EC" id="2.6.1.42"/>
    </reaction>
</comment>
<comment type="cofactor">
    <cofactor evidence="1 20">
        <name>pyridoxal 5'-phosphate</name>
        <dbReference type="ChEBI" id="CHEBI:597326"/>
    </cofactor>
</comment>
<accession>A0A6S6SSH9</accession>
<comment type="similarity">
    <text evidence="6 19">Belongs to the class-IV pyridoxal-phosphate-dependent aminotransferase family.</text>
</comment>
<evidence type="ECO:0000256" key="15">
    <source>
        <dbReference type="ARBA" id="ARBA00048798"/>
    </source>
</evidence>
<evidence type="ECO:0000256" key="1">
    <source>
        <dbReference type="ARBA" id="ARBA00001933"/>
    </source>
</evidence>
<evidence type="ECO:0000313" key="22">
    <source>
        <dbReference type="EMBL" id="CAA6805510.1"/>
    </source>
</evidence>